<protein>
    <submittedName>
        <fullName evidence="4">N5-glutamine S-adenosyl-L-methionine-dependent methyltransferase</fullName>
    </submittedName>
</protein>
<dbReference type="GO" id="GO:0003676">
    <property type="term" value="F:nucleic acid binding"/>
    <property type="evidence" value="ECO:0007669"/>
    <property type="project" value="InterPro"/>
</dbReference>
<dbReference type="EMBL" id="FWFZ01000002">
    <property type="protein sequence ID" value="SLN21258.1"/>
    <property type="molecule type" value="Genomic_DNA"/>
</dbReference>
<dbReference type="RefSeq" id="WP_085877475.1">
    <property type="nucleotide sequence ID" value="NZ_FWFZ01000002.1"/>
</dbReference>
<accession>A0A1Y5RN13</accession>
<dbReference type="PANTHER" id="PTHR47739:SF1">
    <property type="entry name" value="TRNA1(VAL) (ADENINE(37)-N6)-METHYLTRANSFERASE"/>
    <property type="match status" value="1"/>
</dbReference>
<dbReference type="InterPro" id="IPR050210">
    <property type="entry name" value="tRNA_Adenine-N(6)_MTase"/>
</dbReference>
<gene>
    <name evidence="4" type="ORF">ROA7023_00549</name>
</gene>
<sequence length="255" mass="27163">MTSTWDTEPTRDAFLGGRVSLFQPRDGYRAGMDAVLLAASVQATPGQTVLELGCGVGAAALCLAARVPGVSLTGVEIQPAYAALARRNAEANRAAFDVVEGDLARLPAHLRQVSFDHVIMNPPYFDPDLGTGSADPGRDTALRGATPASAWIDAGLRRLAPKGWLTLIQRVDRLPDMLRALDGRIGSVCVAPLAARAGRPPHLFVMQGKKGGRARFRMTAPVILHTGPSHERDAEDYTAPIAAALRDGAELRIWD</sequence>
<dbReference type="InterPro" id="IPR002052">
    <property type="entry name" value="DNA_methylase_N6_adenine_CS"/>
</dbReference>
<keyword evidence="2" id="KW-0949">S-adenosyl-L-methionine</keyword>
<dbReference type="Pfam" id="PF05175">
    <property type="entry name" value="MTS"/>
    <property type="match status" value="1"/>
</dbReference>
<dbReference type="InterPro" id="IPR007848">
    <property type="entry name" value="Small_mtfrase_dom"/>
</dbReference>
<evidence type="ECO:0000313" key="5">
    <source>
        <dbReference type="Proteomes" id="UP000193900"/>
    </source>
</evidence>
<keyword evidence="1 4" id="KW-0489">Methyltransferase</keyword>
<dbReference type="SUPFAM" id="SSF53335">
    <property type="entry name" value="S-adenosyl-L-methionine-dependent methyltransferases"/>
    <property type="match status" value="1"/>
</dbReference>
<dbReference type="GO" id="GO:0008757">
    <property type="term" value="F:S-adenosylmethionine-dependent methyltransferase activity"/>
    <property type="evidence" value="ECO:0007669"/>
    <property type="project" value="UniProtKB-ARBA"/>
</dbReference>
<dbReference type="CDD" id="cd02440">
    <property type="entry name" value="AdoMet_MTases"/>
    <property type="match status" value="1"/>
</dbReference>
<dbReference type="PANTHER" id="PTHR47739">
    <property type="entry name" value="TRNA1(VAL) (ADENINE(37)-N6)-METHYLTRANSFERASE"/>
    <property type="match status" value="1"/>
</dbReference>
<dbReference type="Proteomes" id="UP000193900">
    <property type="component" value="Unassembled WGS sequence"/>
</dbReference>
<evidence type="ECO:0000256" key="2">
    <source>
        <dbReference type="ARBA" id="ARBA00022691"/>
    </source>
</evidence>
<evidence type="ECO:0000259" key="3">
    <source>
        <dbReference type="Pfam" id="PF05175"/>
    </source>
</evidence>
<evidence type="ECO:0000256" key="1">
    <source>
        <dbReference type="ARBA" id="ARBA00022603"/>
    </source>
</evidence>
<feature type="domain" description="Methyltransferase small" evidence="3">
    <location>
        <begin position="36"/>
        <end position="125"/>
    </location>
</feature>
<name>A0A1Y5RN13_9RHOB</name>
<evidence type="ECO:0000313" key="4">
    <source>
        <dbReference type="EMBL" id="SLN21258.1"/>
    </source>
</evidence>
<dbReference type="OrthoDB" id="5489421at2"/>
<keyword evidence="4" id="KW-0808">Transferase</keyword>
<dbReference type="GO" id="GO:0008170">
    <property type="term" value="F:N-methyltransferase activity"/>
    <property type="evidence" value="ECO:0007669"/>
    <property type="project" value="UniProtKB-ARBA"/>
</dbReference>
<dbReference type="InterPro" id="IPR029063">
    <property type="entry name" value="SAM-dependent_MTases_sf"/>
</dbReference>
<dbReference type="Gene3D" id="3.40.50.150">
    <property type="entry name" value="Vaccinia Virus protein VP39"/>
    <property type="match status" value="1"/>
</dbReference>
<organism evidence="4 5">
    <name type="scientific">Roseisalinus antarcticus</name>
    <dbReference type="NCBI Taxonomy" id="254357"/>
    <lineage>
        <taxon>Bacteria</taxon>
        <taxon>Pseudomonadati</taxon>
        <taxon>Pseudomonadota</taxon>
        <taxon>Alphaproteobacteria</taxon>
        <taxon>Rhodobacterales</taxon>
        <taxon>Roseobacteraceae</taxon>
        <taxon>Roseisalinus</taxon>
    </lineage>
</organism>
<dbReference type="PROSITE" id="PS00092">
    <property type="entry name" value="N6_MTASE"/>
    <property type="match status" value="1"/>
</dbReference>
<dbReference type="GO" id="GO:0032259">
    <property type="term" value="P:methylation"/>
    <property type="evidence" value="ECO:0007669"/>
    <property type="project" value="UniProtKB-KW"/>
</dbReference>
<dbReference type="AlphaFoldDB" id="A0A1Y5RN13"/>
<keyword evidence="5" id="KW-1185">Reference proteome</keyword>
<proteinExistence type="predicted"/>
<reference evidence="4 5" key="1">
    <citation type="submission" date="2017-03" db="EMBL/GenBank/DDBJ databases">
        <authorList>
            <person name="Afonso C.L."/>
            <person name="Miller P.J."/>
            <person name="Scott M.A."/>
            <person name="Spackman E."/>
            <person name="Goraichik I."/>
            <person name="Dimitrov K.M."/>
            <person name="Suarez D.L."/>
            <person name="Swayne D.E."/>
        </authorList>
    </citation>
    <scope>NUCLEOTIDE SEQUENCE [LARGE SCALE GENOMIC DNA]</scope>
    <source>
        <strain evidence="4 5">CECT 7023</strain>
    </source>
</reference>